<comment type="caution">
    <text evidence="3">The sequence shown here is derived from an EMBL/GenBank/DDBJ whole genome shotgun (WGS) entry which is preliminary data.</text>
</comment>
<dbReference type="InterPro" id="IPR036533">
    <property type="entry name" value="BAG_dom_sf"/>
</dbReference>
<feature type="domain" description="BAG" evidence="2">
    <location>
        <begin position="323"/>
        <end position="398"/>
    </location>
</feature>
<gene>
    <name evidence="3" type="ORF">LUA448_LOCUS5122</name>
</gene>
<feature type="region of interest" description="Disordered" evidence="1">
    <location>
        <begin position="291"/>
        <end position="316"/>
    </location>
</feature>
<dbReference type="SUPFAM" id="SSF63491">
    <property type="entry name" value="BAG domain"/>
    <property type="match status" value="1"/>
</dbReference>
<sequence>MVVSTTHIRMKGSYSSSIPPTPAPRKCRSAQQHDINQNKIQLPRLIPYSTLHDNIIWLDLFVNERNLAFAKDMIAANRLHVFNAAFDCIDDFLGSRRQQCSLTTMRDIYSVIISGAYATNIQVIDQLLKYDIVDQICLIVNECYYENLPDLCSSNHRVSVIYNESPDRVMRHLCDDYSDFETFRKYNKAFRKTAKNPFDSRTANYVFKEIVNHKIGYSYHRDIYPNGAFANLIESTKRWRPTSFEASDEISSDSDHNSSIRRVTFSDTIQTNQPNDKQLIENTNDISPVQNNVFSSFDDLPSSHKQKSKPIESSPDHLNDVFGHKELEQINENVALLNELLDDYQTSDDDVYDQIENEALALMLQCDELIDVSPAVKSARRQTIRNIQEILNKIDRKVTLLKPQNNGTMYSISV</sequence>
<reference evidence="3" key="1">
    <citation type="submission" date="2021-02" db="EMBL/GenBank/DDBJ databases">
        <authorList>
            <person name="Nowell W R."/>
        </authorList>
    </citation>
    <scope>NUCLEOTIDE SEQUENCE</scope>
</reference>
<accession>A0A817RNI0</accession>
<evidence type="ECO:0000259" key="2">
    <source>
        <dbReference type="PROSITE" id="PS51035"/>
    </source>
</evidence>
<dbReference type="Gene3D" id="1.20.58.120">
    <property type="entry name" value="BAG domain"/>
    <property type="match status" value="1"/>
</dbReference>
<proteinExistence type="predicted"/>
<protein>
    <recommendedName>
        <fullName evidence="2">BAG domain-containing protein</fullName>
    </recommendedName>
</protein>
<dbReference type="AlphaFoldDB" id="A0A817RNI0"/>
<evidence type="ECO:0000313" key="4">
    <source>
        <dbReference type="Proteomes" id="UP000663833"/>
    </source>
</evidence>
<evidence type="ECO:0000313" key="3">
    <source>
        <dbReference type="EMBL" id="CAF3256164.1"/>
    </source>
</evidence>
<dbReference type="PROSITE" id="PS51035">
    <property type="entry name" value="BAG"/>
    <property type="match status" value="1"/>
</dbReference>
<dbReference type="Proteomes" id="UP000663833">
    <property type="component" value="Unassembled WGS sequence"/>
</dbReference>
<dbReference type="InterPro" id="IPR003103">
    <property type="entry name" value="BAG_domain"/>
</dbReference>
<evidence type="ECO:0000256" key="1">
    <source>
        <dbReference type="SAM" id="MobiDB-lite"/>
    </source>
</evidence>
<dbReference type="EMBL" id="CAJNYD010000414">
    <property type="protein sequence ID" value="CAF3256164.1"/>
    <property type="molecule type" value="Genomic_DNA"/>
</dbReference>
<name>A0A817RNI0_9BILA</name>
<dbReference type="GO" id="GO:0051087">
    <property type="term" value="F:protein-folding chaperone binding"/>
    <property type="evidence" value="ECO:0007669"/>
    <property type="project" value="InterPro"/>
</dbReference>
<organism evidence="3 4">
    <name type="scientific">Rotaria socialis</name>
    <dbReference type="NCBI Taxonomy" id="392032"/>
    <lineage>
        <taxon>Eukaryota</taxon>
        <taxon>Metazoa</taxon>
        <taxon>Spiralia</taxon>
        <taxon>Gnathifera</taxon>
        <taxon>Rotifera</taxon>
        <taxon>Eurotatoria</taxon>
        <taxon>Bdelloidea</taxon>
        <taxon>Philodinida</taxon>
        <taxon>Philodinidae</taxon>
        <taxon>Rotaria</taxon>
    </lineage>
</organism>